<evidence type="ECO:0000256" key="6">
    <source>
        <dbReference type="HAMAP-Rule" id="MF_03036"/>
    </source>
</evidence>
<evidence type="ECO:0000256" key="1">
    <source>
        <dbReference type="ARBA" id="ARBA00011407"/>
    </source>
</evidence>
<comment type="similarity">
    <text evidence="6">Belongs to the 2'-deoxynucleoside 5'-phosphate N-hydrolase 1 family.</text>
</comment>
<dbReference type="Pfam" id="PF05014">
    <property type="entry name" value="Nuc_deoxyrib_tr"/>
    <property type="match status" value="1"/>
</dbReference>
<proteinExistence type="inferred from homology"/>
<keyword evidence="3 6" id="KW-0546">Nucleotide metabolism</keyword>
<keyword evidence="6" id="KW-0539">Nucleus</keyword>
<dbReference type="GO" id="GO:0009116">
    <property type="term" value="P:nucleoside metabolic process"/>
    <property type="evidence" value="ECO:0007669"/>
    <property type="project" value="UniProtKB-UniRule"/>
</dbReference>
<comment type="subunit">
    <text evidence="1 6">Monomer and homodimer.</text>
</comment>
<comment type="subcellular location">
    <subcellularLocation>
        <location evidence="6">Cytoplasm</location>
    </subcellularLocation>
    <subcellularLocation>
        <location evidence="6">Nucleus</location>
    </subcellularLocation>
</comment>
<keyword evidence="8" id="KW-1185">Reference proteome</keyword>
<keyword evidence="4 6" id="KW-0326">Glycosidase</keyword>
<comment type="function">
    <text evidence="6">Catalyzes the cleavage of the N-glycosidic bond of deoxyribonucleoside 5'-monophosphates to yield deoxyribose 5-phosphate and a purine or pyrimidine base.</text>
</comment>
<dbReference type="GO" id="GO:0005634">
    <property type="term" value="C:nucleus"/>
    <property type="evidence" value="ECO:0007669"/>
    <property type="project" value="UniProtKB-SubCell"/>
</dbReference>
<gene>
    <name evidence="7" type="primary">DNPH1</name>
    <name evidence="7" type="ORF">BLAG_LOCUS17908</name>
</gene>
<comment type="catalytic activity">
    <reaction evidence="6">
        <text>a purine 2'-deoxyribonucleoside 5'-phosphate + H2O = a purine nucleobase + 2-deoxy-D-ribose 5-phosphate</text>
        <dbReference type="Rhea" id="RHEA:51132"/>
        <dbReference type="ChEBI" id="CHEBI:15377"/>
        <dbReference type="ChEBI" id="CHEBI:26386"/>
        <dbReference type="ChEBI" id="CHEBI:62877"/>
        <dbReference type="ChEBI" id="CHEBI:142198"/>
    </reaction>
</comment>
<dbReference type="InterPro" id="IPR028607">
    <property type="entry name" value="DNPH1"/>
</dbReference>
<dbReference type="AlphaFoldDB" id="A0A8K0ENX1"/>
<comment type="caution">
    <text evidence="6">Lacks conserved residue(s) required for the propagation of feature annotation.</text>
</comment>
<evidence type="ECO:0000256" key="2">
    <source>
        <dbReference type="ARBA" id="ARBA00022801"/>
    </source>
</evidence>
<name>A0A8K0ENX1_BRALA</name>
<dbReference type="HAMAP" id="MF_03036">
    <property type="entry name" value="Nuc_phosphate_hydrolase"/>
    <property type="match status" value="1"/>
</dbReference>
<sequence>MKIYFCGSIRGGRCDAELYGRIIEQLQAYGPVLTEHVGFKDPILKDIEGDDVAIHTQDMAWLEESDVVVAEVTQPSLGVGYEIGRAVAWKKRILCLYRPTEGKGKFVSHDPRGS</sequence>
<feature type="binding site" description="in other chain" evidence="6">
    <location>
        <position position="82"/>
    </location>
    <ligand>
        <name>substrate</name>
        <note>ligand shared between homodimeric partners</note>
    </ligand>
</feature>
<evidence type="ECO:0000256" key="3">
    <source>
        <dbReference type="ARBA" id="ARBA00023080"/>
    </source>
</evidence>
<dbReference type="GO" id="GO:0070694">
    <property type="term" value="F:5-hydroxymethyl-dUMP N-hydrolase activity"/>
    <property type="evidence" value="ECO:0007669"/>
    <property type="project" value="InterPro"/>
</dbReference>
<protein>
    <recommendedName>
        <fullName evidence="6">Putative 2'-deoxynucleoside 5'-phosphate N-hydrolase 1</fullName>
        <ecNumber evidence="6">3.2.2.-</ecNumber>
    </recommendedName>
</protein>
<dbReference type="EC" id="3.2.2.-" evidence="6"/>
<organism evidence="7 8">
    <name type="scientific">Branchiostoma lanceolatum</name>
    <name type="common">Common lancelet</name>
    <name type="synonym">Amphioxus lanceolatum</name>
    <dbReference type="NCBI Taxonomy" id="7740"/>
    <lineage>
        <taxon>Eukaryota</taxon>
        <taxon>Metazoa</taxon>
        <taxon>Chordata</taxon>
        <taxon>Cephalochordata</taxon>
        <taxon>Leptocardii</taxon>
        <taxon>Amphioxiformes</taxon>
        <taxon>Branchiostomatidae</taxon>
        <taxon>Branchiostoma</taxon>
    </lineage>
</organism>
<feature type="binding site" description="in other chain" evidence="6">
    <location>
        <position position="19"/>
    </location>
    <ligand>
        <name>substrate</name>
        <note>ligand shared between homodimeric partners</note>
    </ligand>
</feature>
<dbReference type="InterPro" id="IPR051239">
    <property type="entry name" value="2'-dNMP_N-hydrolase"/>
</dbReference>
<dbReference type="EMBL" id="OV696689">
    <property type="protein sequence ID" value="CAH1263113.1"/>
    <property type="molecule type" value="Genomic_DNA"/>
</dbReference>
<dbReference type="GO" id="GO:0009117">
    <property type="term" value="P:nucleotide metabolic process"/>
    <property type="evidence" value="ECO:0007669"/>
    <property type="project" value="UniProtKB-KW"/>
</dbReference>
<dbReference type="SUPFAM" id="SSF52309">
    <property type="entry name" value="N-(deoxy)ribosyltransferase-like"/>
    <property type="match status" value="1"/>
</dbReference>
<accession>A0A8K0ENX1</accession>
<evidence type="ECO:0000313" key="8">
    <source>
        <dbReference type="Proteomes" id="UP000838412"/>
    </source>
</evidence>
<dbReference type="Gene3D" id="3.40.50.450">
    <property type="match status" value="1"/>
</dbReference>
<evidence type="ECO:0000313" key="7">
    <source>
        <dbReference type="EMBL" id="CAH1263113.1"/>
    </source>
</evidence>
<evidence type="ECO:0000256" key="5">
    <source>
        <dbReference type="ARBA" id="ARBA00047460"/>
    </source>
</evidence>
<dbReference type="InterPro" id="IPR007710">
    <property type="entry name" value="Nucleoside_deoxyribTrfase"/>
</dbReference>
<reference evidence="7" key="1">
    <citation type="submission" date="2022-01" db="EMBL/GenBank/DDBJ databases">
        <authorList>
            <person name="Braso-Vives M."/>
        </authorList>
    </citation>
    <scope>NUCLEOTIDE SEQUENCE</scope>
</reference>
<keyword evidence="6" id="KW-0963">Cytoplasm</keyword>
<dbReference type="PANTHER" id="PTHR15364">
    <property type="entry name" value="2'-DEOXYNUCLEOSIDE 5'-PHOSPHATE N-HYDROLASE 1"/>
    <property type="match status" value="1"/>
</dbReference>
<evidence type="ECO:0000256" key="4">
    <source>
        <dbReference type="ARBA" id="ARBA00023295"/>
    </source>
</evidence>
<dbReference type="Proteomes" id="UP000838412">
    <property type="component" value="Chromosome 4"/>
</dbReference>
<dbReference type="GO" id="GO:0009159">
    <property type="term" value="P:deoxyribonucleoside monophosphate catabolic process"/>
    <property type="evidence" value="ECO:0007669"/>
    <property type="project" value="InterPro"/>
</dbReference>
<dbReference type="GO" id="GO:0005737">
    <property type="term" value="C:cytoplasm"/>
    <property type="evidence" value="ECO:0007669"/>
    <property type="project" value="UniProtKB-SubCell"/>
</dbReference>
<dbReference type="OrthoDB" id="18087at2759"/>
<comment type="catalytic activity">
    <reaction evidence="5">
        <text>5-hydroxymethyl-dUMP + H2O = 5-hydroxymethyluracil + 2-deoxy-D-ribose 5-phosphate</text>
        <dbReference type="Rhea" id="RHEA:77099"/>
        <dbReference type="ChEBI" id="CHEBI:15377"/>
        <dbReference type="ChEBI" id="CHEBI:16964"/>
        <dbReference type="ChEBI" id="CHEBI:62877"/>
        <dbReference type="ChEBI" id="CHEBI:90409"/>
    </reaction>
    <physiologicalReaction direction="left-to-right" evidence="5">
        <dbReference type="Rhea" id="RHEA:77100"/>
    </physiologicalReaction>
</comment>
<keyword evidence="2 6" id="KW-0378">Hydrolase</keyword>
<feature type="binding site" description="in other chain" evidence="6">
    <location>
        <begin position="4"/>
        <end position="10"/>
    </location>
    <ligand>
        <name>substrate</name>
        <note>ligand shared between homodimeric partners</note>
    </ligand>
</feature>
<dbReference type="PANTHER" id="PTHR15364:SF0">
    <property type="entry name" value="2'-DEOXYNUCLEOSIDE 5'-PHOSPHATE N-HYDROLASE 1"/>
    <property type="match status" value="1"/>
</dbReference>
<comment type="catalytic activity">
    <reaction evidence="6">
        <text>a pyrimidine 2'-deoxyribonucleoside 5'-phosphate + H2O = a pyrimidine nucleobase + 2-deoxy-D-ribose 5-phosphate</text>
        <dbReference type="Rhea" id="RHEA:57852"/>
        <dbReference type="ChEBI" id="CHEBI:15377"/>
        <dbReference type="ChEBI" id="CHEBI:26432"/>
        <dbReference type="ChEBI" id="CHEBI:62877"/>
        <dbReference type="ChEBI" id="CHEBI:142209"/>
    </reaction>
</comment>